<dbReference type="EMBL" id="CAJOBJ010160183">
    <property type="protein sequence ID" value="CAF4842805.1"/>
    <property type="molecule type" value="Genomic_DNA"/>
</dbReference>
<name>A0A8S3BQF5_9BILA</name>
<dbReference type="EMBL" id="CAJOBH010151592">
    <property type="protein sequence ID" value="CAF4847968.1"/>
    <property type="molecule type" value="Genomic_DNA"/>
</dbReference>
<evidence type="ECO:0000313" key="3">
    <source>
        <dbReference type="EMBL" id="CAF5140989.1"/>
    </source>
</evidence>
<evidence type="ECO:0000313" key="2">
    <source>
        <dbReference type="EMBL" id="CAF4847968.1"/>
    </source>
</evidence>
<gene>
    <name evidence="2" type="ORF">BYL167_LOCUS50091</name>
    <name evidence="1" type="ORF">GIL414_LOCUS49008</name>
    <name evidence="3" type="ORF">SMN809_LOCUS63400</name>
</gene>
<dbReference type="Proteomes" id="UP000676336">
    <property type="component" value="Unassembled WGS sequence"/>
</dbReference>
<organism evidence="2 4">
    <name type="scientific">Rotaria magnacalcarata</name>
    <dbReference type="NCBI Taxonomy" id="392030"/>
    <lineage>
        <taxon>Eukaryota</taxon>
        <taxon>Metazoa</taxon>
        <taxon>Spiralia</taxon>
        <taxon>Gnathifera</taxon>
        <taxon>Rotifera</taxon>
        <taxon>Eurotatoria</taxon>
        <taxon>Bdelloidea</taxon>
        <taxon>Philodinida</taxon>
        <taxon>Philodinidae</taxon>
        <taxon>Rotaria</taxon>
    </lineage>
</organism>
<evidence type="ECO:0000313" key="4">
    <source>
        <dbReference type="Proteomes" id="UP000681967"/>
    </source>
</evidence>
<comment type="caution">
    <text evidence="2">The sequence shown here is derived from an EMBL/GenBank/DDBJ whole genome shotgun (WGS) entry which is preliminary data.</text>
</comment>
<accession>A0A8S3BQF5</accession>
<protein>
    <submittedName>
        <fullName evidence="2">Uncharacterized protein</fullName>
    </submittedName>
</protein>
<dbReference type="EMBL" id="CAJOBI010273571">
    <property type="protein sequence ID" value="CAF5140989.1"/>
    <property type="molecule type" value="Genomic_DNA"/>
</dbReference>
<sequence length="44" mass="4524">MDVDGEVEVEADLTTSSSTTVLTTTTTTSGSHSSIPVRVILPTS</sequence>
<evidence type="ECO:0000313" key="1">
    <source>
        <dbReference type="EMBL" id="CAF4842805.1"/>
    </source>
</evidence>
<feature type="non-terminal residue" evidence="2">
    <location>
        <position position="44"/>
    </location>
</feature>
<dbReference type="Proteomes" id="UP000681967">
    <property type="component" value="Unassembled WGS sequence"/>
</dbReference>
<reference evidence="2" key="1">
    <citation type="submission" date="2021-02" db="EMBL/GenBank/DDBJ databases">
        <authorList>
            <person name="Nowell W R."/>
        </authorList>
    </citation>
    <scope>NUCLEOTIDE SEQUENCE</scope>
</reference>
<proteinExistence type="predicted"/>
<dbReference type="Proteomes" id="UP000681720">
    <property type="component" value="Unassembled WGS sequence"/>
</dbReference>
<dbReference type="AlphaFoldDB" id="A0A8S3BQF5"/>